<dbReference type="GO" id="GO:0005886">
    <property type="term" value="C:plasma membrane"/>
    <property type="evidence" value="ECO:0007669"/>
    <property type="project" value="UniProtKB-SubCell"/>
</dbReference>
<reference evidence="7" key="1">
    <citation type="submission" date="2021-05" db="EMBL/GenBank/DDBJ databases">
        <title>Complete genome sequence of the cellulolytic planctomycete Telmatocola sphagniphila SP2T and characterization of the first cellulase from planctomycetes.</title>
        <authorList>
            <person name="Rakitin A.L."/>
            <person name="Beletsky A.V."/>
            <person name="Naumoff D.G."/>
            <person name="Kulichevskaya I.S."/>
            <person name="Mardanov A.V."/>
            <person name="Ravin N.V."/>
            <person name="Dedysh S.N."/>
        </authorList>
    </citation>
    <scope>NUCLEOTIDE SEQUENCE</scope>
    <source>
        <strain evidence="7">SP2T</strain>
    </source>
</reference>
<keyword evidence="2 5" id="KW-0812">Transmembrane</keyword>
<keyword evidence="5 6" id="KW-0520">NAD</keyword>
<dbReference type="GO" id="GO:0016655">
    <property type="term" value="F:oxidoreductase activity, acting on NAD(P)H, quinone or similar compound as acceptor"/>
    <property type="evidence" value="ECO:0007669"/>
    <property type="project" value="UniProtKB-UniRule"/>
</dbReference>
<feature type="transmembrane region" description="Helical" evidence="5">
    <location>
        <begin position="160"/>
        <end position="181"/>
    </location>
</feature>
<comment type="similarity">
    <text evidence="5 6">Belongs to the complex I subunit 1 family.</text>
</comment>
<keyword evidence="5" id="KW-1278">Translocase</keyword>
<evidence type="ECO:0000313" key="8">
    <source>
        <dbReference type="Proteomes" id="UP000676194"/>
    </source>
</evidence>
<comment type="function">
    <text evidence="5">NDH-1 shuttles electrons from NADH, via FMN and iron-sulfur (Fe-S) centers, to quinones in the respiratory chain. The immediate electron acceptor for the enzyme in this species is believed to be ubiquinone. Couples the redox reaction to proton translocation (for every two electrons transferred, four hydrogen ions are translocated across the cytoplasmic membrane), and thus conserves the redox energy in a proton gradient. This subunit may bind ubiquinone.</text>
</comment>
<feature type="transmembrane region" description="Helical" evidence="5">
    <location>
        <begin position="354"/>
        <end position="375"/>
    </location>
</feature>
<dbReference type="PROSITE" id="PS00667">
    <property type="entry name" value="COMPLEX1_ND1_1"/>
    <property type="match status" value="1"/>
</dbReference>
<comment type="subunit">
    <text evidence="5">NDH-1 is composed of 14 different subunits. Subunits NuoA, H, J, K, L, M, N constitute the membrane sector of the complex.</text>
</comment>
<evidence type="ECO:0000256" key="6">
    <source>
        <dbReference type="RuleBase" id="RU000471"/>
    </source>
</evidence>
<dbReference type="GO" id="GO:0009060">
    <property type="term" value="P:aerobic respiration"/>
    <property type="evidence" value="ECO:0007669"/>
    <property type="project" value="TreeGrafter"/>
</dbReference>
<evidence type="ECO:0000256" key="5">
    <source>
        <dbReference type="HAMAP-Rule" id="MF_01350"/>
    </source>
</evidence>
<dbReference type="KEGG" id="tsph:KIH39_22265"/>
<dbReference type="EMBL" id="CP074694">
    <property type="protein sequence ID" value="QVL31541.1"/>
    <property type="molecule type" value="Genomic_DNA"/>
</dbReference>
<sequence length="425" mass="47350">MSTEHLIYTLISILAIMFVILNSVAVLTLGERKISAFMQDRLGPNRVGPYGLLQPMADGIKMFFKEWVVPKSVDKLFFALAPVLAASVAFLSFAVVPFGPTHPTPTPLRIVEEADLTDAVKGTPLDRVFTSVEQALPVYQKEAEKDESTWNFVIAPRMDIGILFVFAIGSLTVYGIILGGWSGNNKYSLLGSLRSSAQIISYEIPLGMSILGLLLYTGSLNLERVIDWQVNNGWFILYQPLAFLLFMTSVYAECNRLPFDLPEAEQELVGGYHTEYNSFGFALFAMGEYTHMITTSFLMSIAFFGGWHFPGLSDIGGLIGVLIKFGILGAKATIFLLLFQLVRWTIPRFRFDQLMGLAWQVLIPLSILNLLAVMIVREFKLPIWVMTVISSVLFLSAALASTKDSNKPRRRVIKVPSEPREVVKV</sequence>
<comment type="subcellular location">
    <subcellularLocation>
        <location evidence="5 6">Cell membrane</location>
        <topology evidence="5 6">Multi-pass membrane protein</topology>
    </subcellularLocation>
    <subcellularLocation>
        <location evidence="1">Membrane</location>
        <topology evidence="1">Multi-pass membrane protein</topology>
    </subcellularLocation>
</comment>
<keyword evidence="3 5" id="KW-1133">Transmembrane helix</keyword>
<dbReference type="Pfam" id="PF00146">
    <property type="entry name" value="NADHdh"/>
    <property type="match status" value="1"/>
</dbReference>
<feature type="transmembrane region" description="Helical" evidence="5">
    <location>
        <begin position="315"/>
        <end position="342"/>
    </location>
</feature>
<keyword evidence="5" id="KW-0830">Ubiquinone</keyword>
<evidence type="ECO:0000256" key="3">
    <source>
        <dbReference type="ARBA" id="ARBA00022989"/>
    </source>
</evidence>
<dbReference type="GO" id="GO:0048038">
    <property type="term" value="F:quinone binding"/>
    <property type="evidence" value="ECO:0007669"/>
    <property type="project" value="UniProtKB-KW"/>
</dbReference>
<dbReference type="EC" id="7.1.1.-" evidence="5"/>
<dbReference type="PROSITE" id="PS00668">
    <property type="entry name" value="COMPLEX1_ND1_2"/>
    <property type="match status" value="1"/>
</dbReference>
<dbReference type="Proteomes" id="UP000676194">
    <property type="component" value="Chromosome"/>
</dbReference>
<feature type="transmembrane region" description="Helical" evidence="5">
    <location>
        <begin position="381"/>
        <end position="401"/>
    </location>
</feature>
<feature type="transmembrane region" description="Helical" evidence="5">
    <location>
        <begin position="289"/>
        <end position="309"/>
    </location>
</feature>
<evidence type="ECO:0000313" key="7">
    <source>
        <dbReference type="EMBL" id="QVL31541.1"/>
    </source>
</evidence>
<dbReference type="InterPro" id="IPR018086">
    <property type="entry name" value="NADH_UbQ_OxRdtase_su1_CS"/>
</dbReference>
<dbReference type="PANTHER" id="PTHR11432">
    <property type="entry name" value="NADH DEHYDROGENASE SUBUNIT 1"/>
    <property type="match status" value="1"/>
</dbReference>
<protein>
    <recommendedName>
        <fullName evidence="5">NADH-quinone oxidoreductase subunit H</fullName>
        <ecNumber evidence="5">7.1.1.-</ecNumber>
    </recommendedName>
    <alternativeName>
        <fullName evidence="5">NADH dehydrogenase I subunit H</fullName>
    </alternativeName>
    <alternativeName>
        <fullName evidence="5">NDH-1 subunit H</fullName>
    </alternativeName>
</protein>
<keyword evidence="4 5" id="KW-0472">Membrane</keyword>
<dbReference type="GO" id="GO:0003954">
    <property type="term" value="F:NADH dehydrogenase activity"/>
    <property type="evidence" value="ECO:0007669"/>
    <property type="project" value="TreeGrafter"/>
</dbReference>
<evidence type="ECO:0000256" key="1">
    <source>
        <dbReference type="ARBA" id="ARBA00004141"/>
    </source>
</evidence>
<dbReference type="PANTHER" id="PTHR11432:SF3">
    <property type="entry name" value="NADH-UBIQUINONE OXIDOREDUCTASE CHAIN 1"/>
    <property type="match status" value="1"/>
</dbReference>
<proteinExistence type="inferred from homology"/>
<comment type="catalytic activity">
    <reaction evidence="5">
        <text>a quinone + NADH + 5 H(+)(in) = a quinol + NAD(+) + 4 H(+)(out)</text>
        <dbReference type="Rhea" id="RHEA:57888"/>
        <dbReference type="ChEBI" id="CHEBI:15378"/>
        <dbReference type="ChEBI" id="CHEBI:24646"/>
        <dbReference type="ChEBI" id="CHEBI:57540"/>
        <dbReference type="ChEBI" id="CHEBI:57945"/>
        <dbReference type="ChEBI" id="CHEBI:132124"/>
    </reaction>
</comment>
<evidence type="ECO:0000256" key="2">
    <source>
        <dbReference type="ARBA" id="ARBA00022692"/>
    </source>
</evidence>
<dbReference type="InterPro" id="IPR001694">
    <property type="entry name" value="NADH_UbQ_OxRdtase_su1/FPO"/>
</dbReference>
<keyword evidence="8" id="KW-1185">Reference proteome</keyword>
<keyword evidence="7" id="KW-0560">Oxidoreductase</keyword>
<feature type="transmembrane region" description="Helical" evidence="5">
    <location>
        <begin position="202"/>
        <end position="222"/>
    </location>
</feature>
<dbReference type="AlphaFoldDB" id="A0A8E6EXQ4"/>
<keyword evidence="5" id="KW-0874">Quinone</keyword>
<feature type="transmembrane region" description="Helical" evidence="5">
    <location>
        <begin position="76"/>
        <end position="98"/>
    </location>
</feature>
<feature type="transmembrane region" description="Helical" evidence="5">
    <location>
        <begin position="6"/>
        <end position="29"/>
    </location>
</feature>
<dbReference type="RefSeq" id="WP_213495525.1">
    <property type="nucleotide sequence ID" value="NZ_CP074694.1"/>
</dbReference>
<evidence type="ECO:0000256" key="4">
    <source>
        <dbReference type="ARBA" id="ARBA00023136"/>
    </source>
</evidence>
<gene>
    <name evidence="5 7" type="primary">nuoH</name>
    <name evidence="7" type="ORF">KIH39_22265</name>
</gene>
<feature type="transmembrane region" description="Helical" evidence="5">
    <location>
        <begin position="234"/>
        <end position="252"/>
    </location>
</feature>
<name>A0A8E6EXQ4_9BACT</name>
<organism evidence="7 8">
    <name type="scientific">Telmatocola sphagniphila</name>
    <dbReference type="NCBI Taxonomy" id="1123043"/>
    <lineage>
        <taxon>Bacteria</taxon>
        <taxon>Pseudomonadati</taxon>
        <taxon>Planctomycetota</taxon>
        <taxon>Planctomycetia</taxon>
        <taxon>Gemmatales</taxon>
        <taxon>Gemmataceae</taxon>
    </lineage>
</organism>
<accession>A0A8E6EXQ4</accession>
<dbReference type="NCBIfam" id="NF004741">
    <property type="entry name" value="PRK06076.1-2"/>
    <property type="match status" value="1"/>
</dbReference>
<keyword evidence="5" id="KW-1003">Cell membrane</keyword>
<dbReference type="HAMAP" id="MF_01350">
    <property type="entry name" value="NDH1_NuoH"/>
    <property type="match status" value="1"/>
</dbReference>